<reference evidence="2 3" key="1">
    <citation type="submission" date="2012-02" db="EMBL/GenBank/DDBJ databases">
        <title>Whole genome shotgun sequence of Mobilicoccus pelagius NBRC 104925.</title>
        <authorList>
            <person name="Yoshida Y."/>
            <person name="Hosoyama A."/>
            <person name="Tsuchikane K."/>
            <person name="Katsumata H."/>
            <person name="Yamazaki S."/>
            <person name="Fujita N."/>
        </authorList>
    </citation>
    <scope>NUCLEOTIDE SEQUENCE [LARGE SCALE GENOMIC DNA]</scope>
    <source>
        <strain evidence="2 3">NBRC 104925</strain>
    </source>
</reference>
<evidence type="ECO:0000313" key="2">
    <source>
        <dbReference type="EMBL" id="GAB47303.1"/>
    </source>
</evidence>
<dbReference type="RefSeq" id="WP_009481201.1">
    <property type="nucleotide sequence ID" value="NZ_BAFE01000007.1"/>
</dbReference>
<name>H5UNJ5_9MICO</name>
<evidence type="ECO:0000313" key="3">
    <source>
        <dbReference type="Proteomes" id="UP000004367"/>
    </source>
</evidence>
<dbReference type="EMBL" id="BAFE01000007">
    <property type="protein sequence ID" value="GAB47303.1"/>
    <property type="molecule type" value="Genomic_DNA"/>
</dbReference>
<protein>
    <submittedName>
        <fullName evidence="2">Uncharacterized protein</fullName>
    </submittedName>
</protein>
<gene>
    <name evidence="2" type="ORF">MOPEL_007_01190</name>
</gene>
<evidence type="ECO:0000256" key="1">
    <source>
        <dbReference type="SAM" id="MobiDB-lite"/>
    </source>
</evidence>
<dbReference type="OrthoDB" id="9988367at2"/>
<feature type="compositionally biased region" description="Gly residues" evidence="1">
    <location>
        <begin position="128"/>
        <end position="141"/>
    </location>
</feature>
<dbReference type="STRING" id="1089455.MOPEL_007_01190"/>
<feature type="compositionally biased region" description="Gly residues" evidence="1">
    <location>
        <begin position="74"/>
        <end position="86"/>
    </location>
</feature>
<accession>H5UNJ5</accession>
<sequence>MDADDRAWTARELDDLAGGWGVPAAIQHAVDHLPGSAVADVGFDVATAMGTLLGDLAVVVESCSPETESSDQGGAVGVPGSGGVPGPMGDEPVDRSALDASAGARRDVRFATPDVTRVDASGDASPDGSGGAPGPADGGVS</sequence>
<dbReference type="Proteomes" id="UP000004367">
    <property type="component" value="Unassembled WGS sequence"/>
</dbReference>
<proteinExistence type="predicted"/>
<organism evidence="2 3">
    <name type="scientific">Mobilicoccus pelagius NBRC 104925</name>
    <dbReference type="NCBI Taxonomy" id="1089455"/>
    <lineage>
        <taxon>Bacteria</taxon>
        <taxon>Bacillati</taxon>
        <taxon>Actinomycetota</taxon>
        <taxon>Actinomycetes</taxon>
        <taxon>Micrococcales</taxon>
        <taxon>Dermatophilaceae</taxon>
        <taxon>Mobilicoccus</taxon>
    </lineage>
</organism>
<comment type="caution">
    <text evidence="2">The sequence shown here is derived from an EMBL/GenBank/DDBJ whole genome shotgun (WGS) entry which is preliminary data.</text>
</comment>
<feature type="region of interest" description="Disordered" evidence="1">
    <location>
        <begin position="63"/>
        <end position="141"/>
    </location>
</feature>
<keyword evidence="3" id="KW-1185">Reference proteome</keyword>
<dbReference type="AlphaFoldDB" id="H5UNJ5"/>